<dbReference type="EMBL" id="JAIWYP010000001">
    <property type="protein sequence ID" value="KAH3893182.1"/>
    <property type="molecule type" value="Genomic_DNA"/>
</dbReference>
<feature type="compositionally biased region" description="Polar residues" evidence="1">
    <location>
        <begin position="1"/>
        <end position="12"/>
    </location>
</feature>
<dbReference type="Proteomes" id="UP000828390">
    <property type="component" value="Unassembled WGS sequence"/>
</dbReference>
<keyword evidence="3" id="KW-1185">Reference proteome</keyword>
<sequence>MLKQPHTGTGNRNFKPVSSKESGPWSFTRDAEATDTDWFHLALRDEPEQQKTSRANGYLLAAPMLYSPWYKSSPVISLPQLERMMIKNNQGRASVTRFSLYQGVVFVPKPHRATLHGEDCHEQHIISIVNTEHNDVSTDFDESTINMLKNEQENVRSVMNRYDQTTNSLRSGTIKYDAARISTIKLRIRYGLVRVSTN</sequence>
<evidence type="ECO:0000256" key="1">
    <source>
        <dbReference type="SAM" id="MobiDB-lite"/>
    </source>
</evidence>
<evidence type="ECO:0000313" key="3">
    <source>
        <dbReference type="Proteomes" id="UP000828390"/>
    </source>
</evidence>
<accession>A0A9D4NB67</accession>
<organism evidence="2 3">
    <name type="scientific">Dreissena polymorpha</name>
    <name type="common">Zebra mussel</name>
    <name type="synonym">Mytilus polymorpha</name>
    <dbReference type="NCBI Taxonomy" id="45954"/>
    <lineage>
        <taxon>Eukaryota</taxon>
        <taxon>Metazoa</taxon>
        <taxon>Spiralia</taxon>
        <taxon>Lophotrochozoa</taxon>
        <taxon>Mollusca</taxon>
        <taxon>Bivalvia</taxon>
        <taxon>Autobranchia</taxon>
        <taxon>Heteroconchia</taxon>
        <taxon>Euheterodonta</taxon>
        <taxon>Imparidentia</taxon>
        <taxon>Neoheterodontei</taxon>
        <taxon>Myida</taxon>
        <taxon>Dreissenoidea</taxon>
        <taxon>Dreissenidae</taxon>
        <taxon>Dreissena</taxon>
    </lineage>
</organism>
<dbReference type="AlphaFoldDB" id="A0A9D4NB67"/>
<protein>
    <submittedName>
        <fullName evidence="2">Uncharacterized protein</fullName>
    </submittedName>
</protein>
<feature type="region of interest" description="Disordered" evidence="1">
    <location>
        <begin position="1"/>
        <end position="26"/>
    </location>
</feature>
<reference evidence="2" key="1">
    <citation type="journal article" date="2019" name="bioRxiv">
        <title>The Genome of the Zebra Mussel, Dreissena polymorpha: A Resource for Invasive Species Research.</title>
        <authorList>
            <person name="McCartney M.A."/>
            <person name="Auch B."/>
            <person name="Kono T."/>
            <person name="Mallez S."/>
            <person name="Zhang Y."/>
            <person name="Obille A."/>
            <person name="Becker A."/>
            <person name="Abrahante J.E."/>
            <person name="Garbe J."/>
            <person name="Badalamenti J.P."/>
            <person name="Herman A."/>
            <person name="Mangelson H."/>
            <person name="Liachko I."/>
            <person name="Sullivan S."/>
            <person name="Sone E.D."/>
            <person name="Koren S."/>
            <person name="Silverstein K.A.T."/>
            <person name="Beckman K.B."/>
            <person name="Gohl D.M."/>
        </authorList>
    </citation>
    <scope>NUCLEOTIDE SEQUENCE</scope>
    <source>
        <strain evidence="2">Duluth1</strain>
        <tissue evidence="2">Whole animal</tissue>
    </source>
</reference>
<reference evidence="2" key="2">
    <citation type="submission" date="2020-11" db="EMBL/GenBank/DDBJ databases">
        <authorList>
            <person name="McCartney M.A."/>
            <person name="Auch B."/>
            <person name="Kono T."/>
            <person name="Mallez S."/>
            <person name="Becker A."/>
            <person name="Gohl D.M."/>
            <person name="Silverstein K.A.T."/>
            <person name="Koren S."/>
            <person name="Bechman K.B."/>
            <person name="Herman A."/>
            <person name="Abrahante J.E."/>
            <person name="Garbe J."/>
        </authorList>
    </citation>
    <scope>NUCLEOTIDE SEQUENCE</scope>
    <source>
        <strain evidence="2">Duluth1</strain>
        <tissue evidence="2">Whole animal</tissue>
    </source>
</reference>
<gene>
    <name evidence="2" type="ORF">DPMN_017326</name>
</gene>
<proteinExistence type="predicted"/>
<evidence type="ECO:0000313" key="2">
    <source>
        <dbReference type="EMBL" id="KAH3893182.1"/>
    </source>
</evidence>
<name>A0A9D4NB67_DREPO</name>
<comment type="caution">
    <text evidence="2">The sequence shown here is derived from an EMBL/GenBank/DDBJ whole genome shotgun (WGS) entry which is preliminary data.</text>
</comment>